<evidence type="ECO:0000256" key="5">
    <source>
        <dbReference type="ARBA" id="ARBA00023136"/>
    </source>
</evidence>
<keyword evidence="4 6" id="KW-1133">Transmembrane helix</keyword>
<evidence type="ECO:0000313" key="7">
    <source>
        <dbReference type="EnsemblMetazoa" id="XP_012054213.1"/>
    </source>
</evidence>
<comment type="subcellular location">
    <subcellularLocation>
        <location evidence="1">Membrane</location>
        <topology evidence="1">Multi-pass membrane protein</topology>
    </subcellularLocation>
</comment>
<dbReference type="PANTHER" id="PTHR12668:SF43">
    <property type="entry name" value="TRANSMEMBRANE PROTEIN 14 HOMOLOG"/>
    <property type="match status" value="1"/>
</dbReference>
<name>A0A158N9K5_ATTCE</name>
<dbReference type="STRING" id="12957.A0A158N9K5"/>
<dbReference type="EMBL" id="ADTU01009680">
    <property type="status" value="NOT_ANNOTATED_CDS"/>
    <property type="molecule type" value="Genomic_DNA"/>
</dbReference>
<evidence type="ECO:0000313" key="8">
    <source>
        <dbReference type="Proteomes" id="UP000005205"/>
    </source>
</evidence>
<dbReference type="GO" id="GO:0031966">
    <property type="term" value="C:mitochondrial membrane"/>
    <property type="evidence" value="ECO:0007669"/>
    <property type="project" value="TreeGrafter"/>
</dbReference>
<feature type="transmembrane region" description="Helical" evidence="6">
    <location>
        <begin position="81"/>
        <end position="101"/>
    </location>
</feature>
<dbReference type="Gene3D" id="1.10.10.1740">
    <property type="entry name" value="Transmembrane protein 14-like"/>
    <property type="match status" value="1"/>
</dbReference>
<reference evidence="7" key="2">
    <citation type="submission" date="2016-04" db="UniProtKB">
        <authorList>
            <consortium name="EnsemblMetazoa"/>
        </authorList>
    </citation>
    <scope>IDENTIFICATION</scope>
</reference>
<proteinExistence type="inferred from homology"/>
<feature type="transmembrane region" description="Helical" evidence="6">
    <location>
        <begin position="55"/>
        <end position="74"/>
    </location>
</feature>
<dbReference type="Proteomes" id="UP000005205">
    <property type="component" value="Unassembled WGS sequence"/>
</dbReference>
<dbReference type="FunFam" id="1.10.10.1740:FF:000002">
    <property type="entry name" value="Transmembrane protein 14C"/>
    <property type="match status" value="1"/>
</dbReference>
<accession>A0A158N9K5</accession>
<gene>
    <name evidence="7" type="primary">105617258</name>
</gene>
<keyword evidence="3 6" id="KW-0812">Transmembrane</keyword>
<feature type="transmembrane region" description="Helical" evidence="6">
    <location>
        <begin position="30"/>
        <end position="49"/>
    </location>
</feature>
<organism evidence="7 8">
    <name type="scientific">Atta cephalotes</name>
    <name type="common">Leafcutter ant</name>
    <dbReference type="NCBI Taxonomy" id="12957"/>
    <lineage>
        <taxon>Eukaryota</taxon>
        <taxon>Metazoa</taxon>
        <taxon>Ecdysozoa</taxon>
        <taxon>Arthropoda</taxon>
        <taxon>Hexapoda</taxon>
        <taxon>Insecta</taxon>
        <taxon>Pterygota</taxon>
        <taxon>Neoptera</taxon>
        <taxon>Endopterygota</taxon>
        <taxon>Hymenoptera</taxon>
        <taxon>Apocrita</taxon>
        <taxon>Aculeata</taxon>
        <taxon>Formicoidea</taxon>
        <taxon>Formicidae</taxon>
        <taxon>Myrmicinae</taxon>
        <taxon>Atta</taxon>
    </lineage>
</organism>
<evidence type="ECO:0000256" key="2">
    <source>
        <dbReference type="ARBA" id="ARBA00007590"/>
    </source>
</evidence>
<evidence type="ECO:0000256" key="3">
    <source>
        <dbReference type="ARBA" id="ARBA00022692"/>
    </source>
</evidence>
<dbReference type="PANTHER" id="PTHR12668">
    <property type="entry name" value="TRANSMEMBRANE PROTEIN 14, 15"/>
    <property type="match status" value="1"/>
</dbReference>
<dbReference type="KEGG" id="acep:105617258"/>
<keyword evidence="8" id="KW-1185">Reference proteome</keyword>
<evidence type="ECO:0000256" key="4">
    <source>
        <dbReference type="ARBA" id="ARBA00022989"/>
    </source>
</evidence>
<dbReference type="Pfam" id="PF03647">
    <property type="entry name" value="Tmemb_14"/>
    <property type="match status" value="1"/>
</dbReference>
<comment type="similarity">
    <text evidence="2">Belongs to the TMEM14 family.</text>
</comment>
<dbReference type="AlphaFoldDB" id="A0A158N9K5"/>
<evidence type="ECO:0000256" key="1">
    <source>
        <dbReference type="ARBA" id="ARBA00004141"/>
    </source>
</evidence>
<dbReference type="EnsemblMetazoa" id="XM_012198823.1">
    <property type="protein sequence ID" value="XP_012054213.1"/>
    <property type="gene ID" value="LOC105617258"/>
</dbReference>
<dbReference type="FunCoup" id="A0A158N9K5">
    <property type="interactions" value="617"/>
</dbReference>
<reference evidence="8" key="1">
    <citation type="journal article" date="2011" name="PLoS Genet.">
        <title>The genome sequence of the leaf-cutter ant Atta cephalotes reveals insights into its obligate symbiotic lifestyle.</title>
        <authorList>
            <person name="Suen G."/>
            <person name="Teiling C."/>
            <person name="Li L."/>
            <person name="Holt C."/>
            <person name="Abouheif E."/>
            <person name="Bornberg-Bauer E."/>
            <person name="Bouffard P."/>
            <person name="Caldera E.J."/>
            <person name="Cash E."/>
            <person name="Cavanaugh A."/>
            <person name="Denas O."/>
            <person name="Elhaik E."/>
            <person name="Fave M.J."/>
            <person name="Gadau J."/>
            <person name="Gibson J.D."/>
            <person name="Graur D."/>
            <person name="Grubbs K.J."/>
            <person name="Hagen D.E."/>
            <person name="Harkins T.T."/>
            <person name="Helmkampf M."/>
            <person name="Hu H."/>
            <person name="Johnson B.R."/>
            <person name="Kim J."/>
            <person name="Marsh S.E."/>
            <person name="Moeller J.A."/>
            <person name="Munoz-Torres M.C."/>
            <person name="Murphy M.C."/>
            <person name="Naughton M.C."/>
            <person name="Nigam S."/>
            <person name="Overson R."/>
            <person name="Rajakumar R."/>
            <person name="Reese J.T."/>
            <person name="Scott J.J."/>
            <person name="Smith C.R."/>
            <person name="Tao S."/>
            <person name="Tsutsui N.D."/>
            <person name="Viljakainen L."/>
            <person name="Wissler L."/>
            <person name="Yandell M.D."/>
            <person name="Zimmer F."/>
            <person name="Taylor J."/>
            <person name="Slater S.C."/>
            <person name="Clifton S.W."/>
            <person name="Warren W.C."/>
            <person name="Elsik C.G."/>
            <person name="Smith C.D."/>
            <person name="Weinstock G.M."/>
            <person name="Gerardo N.M."/>
            <person name="Currie C.R."/>
        </authorList>
    </citation>
    <scope>NUCLEOTIDE SEQUENCE [LARGE SCALE GENOMIC DNA]</scope>
</reference>
<dbReference type="InParanoid" id="A0A158N9K5"/>
<protein>
    <recommendedName>
        <fullName evidence="9">Transmembrane protein 14C</fullName>
    </recommendedName>
</protein>
<dbReference type="GO" id="GO:0070453">
    <property type="term" value="P:regulation of heme biosynthetic process"/>
    <property type="evidence" value="ECO:0007669"/>
    <property type="project" value="TreeGrafter"/>
</dbReference>
<keyword evidence="5 6" id="KW-0472">Membrane</keyword>
<sequence>MPIDYAAFAYAIAVAGGGVLGYVKSSSIPSLAAGLLFGSVLGYGAYQTSQDPTNVAVFLGTSTTLGGLMGYRFYNSGKIMPAGVIAILSAVMVVRTVTRYFSPPLKTE</sequence>
<dbReference type="InterPro" id="IPR005349">
    <property type="entry name" value="TMEM14"/>
</dbReference>
<dbReference type="OrthoDB" id="5620at2759"/>
<evidence type="ECO:0000256" key="6">
    <source>
        <dbReference type="SAM" id="Phobius"/>
    </source>
</evidence>
<feature type="transmembrane region" description="Helical" evidence="6">
    <location>
        <begin position="6"/>
        <end position="23"/>
    </location>
</feature>
<evidence type="ECO:0008006" key="9">
    <source>
        <dbReference type="Google" id="ProtNLM"/>
    </source>
</evidence>
<dbReference type="InterPro" id="IPR044890">
    <property type="entry name" value="TMEM14_sf"/>
</dbReference>